<reference evidence="2 3" key="1">
    <citation type="submission" date="2021-03" db="EMBL/GenBank/DDBJ databases">
        <title>Fibrella sp. HMF5036 genome sequencing and assembly.</title>
        <authorList>
            <person name="Kang H."/>
            <person name="Kim H."/>
            <person name="Bae S."/>
            <person name="Joh K."/>
        </authorList>
    </citation>
    <scope>NUCLEOTIDE SEQUENCE [LARGE SCALE GENOMIC DNA]</scope>
    <source>
        <strain evidence="2 3">HMF5036</strain>
    </source>
</reference>
<proteinExistence type="predicted"/>
<feature type="compositionally biased region" description="Basic and acidic residues" evidence="1">
    <location>
        <begin position="68"/>
        <end position="77"/>
    </location>
</feature>
<comment type="caution">
    <text evidence="2">The sequence shown here is derived from an EMBL/GenBank/DDBJ whole genome shotgun (WGS) entry which is preliminary data.</text>
</comment>
<feature type="region of interest" description="Disordered" evidence="1">
    <location>
        <begin position="54"/>
        <end position="77"/>
    </location>
</feature>
<keyword evidence="3" id="KW-1185">Reference proteome</keyword>
<organism evidence="2 3">
    <name type="scientific">Fibrella aquatilis</name>
    <dbReference type="NCBI Taxonomy" id="2817059"/>
    <lineage>
        <taxon>Bacteria</taxon>
        <taxon>Pseudomonadati</taxon>
        <taxon>Bacteroidota</taxon>
        <taxon>Cytophagia</taxon>
        <taxon>Cytophagales</taxon>
        <taxon>Spirosomataceae</taxon>
        <taxon>Fibrella</taxon>
    </lineage>
</organism>
<protein>
    <submittedName>
        <fullName evidence="2">Uncharacterized protein</fullName>
    </submittedName>
</protein>
<dbReference type="Proteomes" id="UP000664795">
    <property type="component" value="Unassembled WGS sequence"/>
</dbReference>
<evidence type="ECO:0000256" key="1">
    <source>
        <dbReference type="SAM" id="MobiDB-lite"/>
    </source>
</evidence>
<dbReference type="AlphaFoldDB" id="A0A939G6S7"/>
<accession>A0A939G6S7</accession>
<gene>
    <name evidence="2" type="ORF">J2I48_08790</name>
</gene>
<evidence type="ECO:0000313" key="3">
    <source>
        <dbReference type="Proteomes" id="UP000664795"/>
    </source>
</evidence>
<sequence length="77" mass="8311">MKTSMFIAAVLLVTAVVYITVGSDKATAKPATDGPDAYAGQPEEMAYQPTPARFRSPLRAGFSGRIHGTSDKFRRSF</sequence>
<evidence type="ECO:0000313" key="2">
    <source>
        <dbReference type="EMBL" id="MBO0931086.1"/>
    </source>
</evidence>
<name>A0A939G6S7_9BACT</name>
<dbReference type="RefSeq" id="WP_207335044.1">
    <property type="nucleotide sequence ID" value="NZ_JAFMYU010000005.1"/>
</dbReference>
<dbReference type="EMBL" id="JAFMYU010000005">
    <property type="protein sequence ID" value="MBO0931086.1"/>
    <property type="molecule type" value="Genomic_DNA"/>
</dbReference>